<dbReference type="AlphaFoldDB" id="A0AAD8ETS6"/>
<gene>
    <name evidence="2" type="ORF">Bpfe_030483</name>
</gene>
<keyword evidence="3" id="KW-1185">Reference proteome</keyword>
<reference evidence="2" key="2">
    <citation type="submission" date="2023-04" db="EMBL/GenBank/DDBJ databases">
        <authorList>
            <person name="Bu L."/>
            <person name="Lu L."/>
            <person name="Laidemitt M.R."/>
            <person name="Zhang S.M."/>
            <person name="Mutuku M."/>
            <person name="Mkoji G."/>
            <person name="Steinauer M."/>
            <person name="Loker E.S."/>
        </authorList>
    </citation>
    <scope>NUCLEOTIDE SEQUENCE</scope>
    <source>
        <strain evidence="2">KasaAsao</strain>
        <tissue evidence="2">Whole Snail</tissue>
    </source>
</reference>
<sequence length="233" mass="24762">MPTGTSISSNSISISASPILTTTTFPSNSIVYSSSIIPTSTTVPSSSFTYSQSPQTSSSGLQSSLNQQTTLKASSLFPAPSTLLYSSTQASAYPPSPSYSVSQTTQLTHVSTSDMLVFSSWSIVPSKTTVPMSSSAIVSQPPPTTPLPRIGGDKSVSFNDTDLDAGLCLYADAKQGFGFAPHPQDCDKYIQCFLSNDRNVTASIRYCPRGLFWNQEKLTCVKPDGCNSITTCR</sequence>
<feature type="domain" description="Chitin-binding type-2" evidence="1">
    <location>
        <begin position="165"/>
        <end position="228"/>
    </location>
</feature>
<dbReference type="Pfam" id="PF01607">
    <property type="entry name" value="CBM_14"/>
    <property type="match status" value="1"/>
</dbReference>
<evidence type="ECO:0000313" key="3">
    <source>
        <dbReference type="Proteomes" id="UP001233172"/>
    </source>
</evidence>
<dbReference type="InterPro" id="IPR002557">
    <property type="entry name" value="Chitin-bd_dom"/>
</dbReference>
<dbReference type="PROSITE" id="PS50940">
    <property type="entry name" value="CHIT_BIND_II"/>
    <property type="match status" value="1"/>
</dbReference>
<evidence type="ECO:0000313" key="2">
    <source>
        <dbReference type="EMBL" id="KAK0040082.1"/>
    </source>
</evidence>
<reference evidence="2" key="1">
    <citation type="journal article" date="2023" name="PLoS Negl. Trop. Dis.">
        <title>A genome sequence for Biomphalaria pfeifferi, the major vector snail for the human-infecting parasite Schistosoma mansoni.</title>
        <authorList>
            <person name="Bu L."/>
            <person name="Lu L."/>
            <person name="Laidemitt M.R."/>
            <person name="Zhang S.M."/>
            <person name="Mutuku M."/>
            <person name="Mkoji G."/>
            <person name="Steinauer M."/>
            <person name="Loker E.S."/>
        </authorList>
    </citation>
    <scope>NUCLEOTIDE SEQUENCE</scope>
    <source>
        <strain evidence="2">KasaAsao</strain>
    </source>
</reference>
<accession>A0AAD8ETS6</accession>
<dbReference type="GO" id="GO:0005576">
    <property type="term" value="C:extracellular region"/>
    <property type="evidence" value="ECO:0007669"/>
    <property type="project" value="InterPro"/>
</dbReference>
<dbReference type="Gene3D" id="2.170.140.10">
    <property type="entry name" value="Chitin binding domain"/>
    <property type="match status" value="1"/>
</dbReference>
<dbReference type="Proteomes" id="UP001233172">
    <property type="component" value="Unassembled WGS sequence"/>
</dbReference>
<organism evidence="2 3">
    <name type="scientific">Biomphalaria pfeifferi</name>
    <name type="common">Bloodfluke planorb</name>
    <name type="synonym">Freshwater snail</name>
    <dbReference type="NCBI Taxonomy" id="112525"/>
    <lineage>
        <taxon>Eukaryota</taxon>
        <taxon>Metazoa</taxon>
        <taxon>Spiralia</taxon>
        <taxon>Lophotrochozoa</taxon>
        <taxon>Mollusca</taxon>
        <taxon>Gastropoda</taxon>
        <taxon>Heterobranchia</taxon>
        <taxon>Euthyneura</taxon>
        <taxon>Panpulmonata</taxon>
        <taxon>Hygrophila</taxon>
        <taxon>Lymnaeoidea</taxon>
        <taxon>Planorbidae</taxon>
        <taxon>Biomphalaria</taxon>
    </lineage>
</organism>
<dbReference type="InterPro" id="IPR036508">
    <property type="entry name" value="Chitin-bd_dom_sf"/>
</dbReference>
<comment type="caution">
    <text evidence="2">The sequence shown here is derived from an EMBL/GenBank/DDBJ whole genome shotgun (WGS) entry which is preliminary data.</text>
</comment>
<protein>
    <submittedName>
        <fullName evidence="2">Transcription initiation factor TFIID subunit 12</fullName>
    </submittedName>
</protein>
<name>A0AAD8ETS6_BIOPF</name>
<feature type="non-terminal residue" evidence="2">
    <location>
        <position position="233"/>
    </location>
</feature>
<dbReference type="SMART" id="SM00494">
    <property type="entry name" value="ChtBD2"/>
    <property type="match status" value="1"/>
</dbReference>
<dbReference type="SUPFAM" id="SSF57625">
    <property type="entry name" value="Invertebrate chitin-binding proteins"/>
    <property type="match status" value="1"/>
</dbReference>
<dbReference type="EMBL" id="JASAOG010000354">
    <property type="protein sequence ID" value="KAK0040082.1"/>
    <property type="molecule type" value="Genomic_DNA"/>
</dbReference>
<proteinExistence type="predicted"/>
<dbReference type="GO" id="GO:0008061">
    <property type="term" value="F:chitin binding"/>
    <property type="evidence" value="ECO:0007669"/>
    <property type="project" value="InterPro"/>
</dbReference>
<evidence type="ECO:0000259" key="1">
    <source>
        <dbReference type="PROSITE" id="PS50940"/>
    </source>
</evidence>